<dbReference type="RefSeq" id="WP_055738249.1">
    <property type="nucleotide sequence ID" value="NZ_JAAIWL010000029.1"/>
</dbReference>
<gene>
    <name evidence="2" type="ORF">AN964_02735</name>
</gene>
<keyword evidence="1" id="KW-0472">Membrane</keyword>
<protein>
    <submittedName>
        <fullName evidence="2">Uncharacterized protein</fullName>
    </submittedName>
</protein>
<dbReference type="PATRIC" id="fig|157838.3.peg.602"/>
<dbReference type="EMBL" id="LJJC01000004">
    <property type="protein sequence ID" value="KQL52558.1"/>
    <property type="molecule type" value="Genomic_DNA"/>
</dbReference>
<reference evidence="2 3" key="1">
    <citation type="submission" date="2015-09" db="EMBL/GenBank/DDBJ databases">
        <title>Genome sequencing project for genomic taxonomy and phylogenomics of Bacillus-like bacteria.</title>
        <authorList>
            <person name="Liu B."/>
            <person name="Wang J."/>
            <person name="Zhu Y."/>
            <person name="Liu G."/>
            <person name="Chen Q."/>
            <person name="Chen Z."/>
            <person name="Lan J."/>
            <person name="Che J."/>
            <person name="Ge C."/>
            <person name="Shi H."/>
            <person name="Pan Z."/>
            <person name="Liu X."/>
        </authorList>
    </citation>
    <scope>NUCLEOTIDE SEQUENCE [LARGE SCALE GENOMIC DNA]</scope>
    <source>
        <strain evidence="2 3">LMG 18435</strain>
    </source>
</reference>
<keyword evidence="1" id="KW-0812">Transmembrane</keyword>
<keyword evidence="1" id="KW-1133">Transmembrane helix</keyword>
<evidence type="ECO:0000313" key="2">
    <source>
        <dbReference type="EMBL" id="KQL52558.1"/>
    </source>
</evidence>
<evidence type="ECO:0000313" key="3">
    <source>
        <dbReference type="Proteomes" id="UP000051888"/>
    </source>
</evidence>
<accession>A0A0Q3TES6</accession>
<evidence type="ECO:0000256" key="1">
    <source>
        <dbReference type="SAM" id="Phobius"/>
    </source>
</evidence>
<dbReference type="AlphaFoldDB" id="A0A0Q3TES6"/>
<sequence>MSKKSRLLYFVMGLFTTLLLLPLLYALGVPSYADVLTAIFGDGSIIWATSFSLILLLLITIGMGKIIKR</sequence>
<name>A0A0Q3TES6_9BACI</name>
<feature type="transmembrane region" description="Helical" evidence="1">
    <location>
        <begin position="45"/>
        <end position="67"/>
    </location>
</feature>
<dbReference type="Proteomes" id="UP000051888">
    <property type="component" value="Unassembled WGS sequence"/>
</dbReference>
<keyword evidence="3" id="KW-1185">Reference proteome</keyword>
<feature type="transmembrane region" description="Helical" evidence="1">
    <location>
        <begin position="7"/>
        <end position="25"/>
    </location>
</feature>
<proteinExistence type="predicted"/>
<organism evidence="2 3">
    <name type="scientific">Heyndrickxia shackletonii</name>
    <dbReference type="NCBI Taxonomy" id="157838"/>
    <lineage>
        <taxon>Bacteria</taxon>
        <taxon>Bacillati</taxon>
        <taxon>Bacillota</taxon>
        <taxon>Bacilli</taxon>
        <taxon>Bacillales</taxon>
        <taxon>Bacillaceae</taxon>
        <taxon>Heyndrickxia</taxon>
    </lineage>
</organism>
<comment type="caution">
    <text evidence="2">The sequence shown here is derived from an EMBL/GenBank/DDBJ whole genome shotgun (WGS) entry which is preliminary data.</text>
</comment>